<keyword evidence="4 5" id="KW-0472">Membrane</keyword>
<keyword evidence="2 5" id="KW-0812">Transmembrane</keyword>
<comment type="subcellular location">
    <subcellularLocation>
        <location evidence="1">Membrane</location>
        <topology evidence="1">Single-pass membrane protein</topology>
    </subcellularLocation>
</comment>
<evidence type="ECO:0000256" key="1">
    <source>
        <dbReference type="ARBA" id="ARBA00004167"/>
    </source>
</evidence>
<dbReference type="InterPro" id="IPR046756">
    <property type="entry name" value="VAS1/VOA1_TM"/>
</dbReference>
<dbReference type="PANTHER" id="PTHR35285">
    <property type="entry name" value="2-C-METHYL-D-ERYTHRITOL 4-PHOSPHATE CYTIDYLYLTRANSFERASE"/>
    <property type="match status" value="1"/>
</dbReference>
<sequence length="310" mass="33615">MGAVEVLLLVMVFAVAQMPQVLGTPVTAPAFLWSPQNFGSSEHDNKEFVDYQTISPKDLARLVLLEGGWSNIVCSQGNGNENMDVAVVFVGRKLQSSDISSSKQQDPLIDLLKLSFTTSNMSMAFPYVAIHEEETLENSLIKGFAENCAQGFGVNRIAYLDTCSISGGNFKKLEVVHSVQEFLVSRMSGKTDLIVLCSENSEESDNTKAEGKVLSDVVNSLKQSGAKYTVLYASKPQRTIQYPSHLAMRFLAESNESSASNSTCDGVCQIKSSLLEGIFVAIVLLIILISGLCCMAGIDTPTRFEAPQES</sequence>
<evidence type="ECO:0000313" key="8">
    <source>
        <dbReference type="EMBL" id="WOK96754.1"/>
    </source>
</evidence>
<dbReference type="AlphaFoldDB" id="A0AAQ3JUT2"/>
<evidence type="ECO:0000256" key="5">
    <source>
        <dbReference type="SAM" id="Phobius"/>
    </source>
</evidence>
<feature type="transmembrane region" description="Helical" evidence="5">
    <location>
        <begin position="278"/>
        <end position="298"/>
    </location>
</feature>
<keyword evidence="9" id="KW-1185">Reference proteome</keyword>
<evidence type="ECO:0000256" key="3">
    <source>
        <dbReference type="ARBA" id="ARBA00022989"/>
    </source>
</evidence>
<evidence type="ECO:0000256" key="2">
    <source>
        <dbReference type="ARBA" id="ARBA00022692"/>
    </source>
</evidence>
<protein>
    <recommendedName>
        <fullName evidence="7">V-type proton ATPase subunit S1/VOA1 transmembrane domain-containing protein</fullName>
    </recommendedName>
</protein>
<feature type="chain" id="PRO_5043044726" description="V-type proton ATPase subunit S1/VOA1 transmembrane domain-containing protein" evidence="6">
    <location>
        <begin position="24"/>
        <end position="310"/>
    </location>
</feature>
<keyword evidence="3 5" id="KW-1133">Transmembrane helix</keyword>
<dbReference type="Pfam" id="PF20520">
    <property type="entry name" value="Ac45-VOA1_TM"/>
    <property type="match status" value="1"/>
</dbReference>
<dbReference type="Proteomes" id="UP001327560">
    <property type="component" value="Chromosome 2"/>
</dbReference>
<accession>A0AAQ3JUT2</accession>
<evidence type="ECO:0000256" key="4">
    <source>
        <dbReference type="ARBA" id="ARBA00023136"/>
    </source>
</evidence>
<keyword evidence="6" id="KW-0732">Signal</keyword>
<proteinExistence type="predicted"/>
<evidence type="ECO:0000259" key="7">
    <source>
        <dbReference type="Pfam" id="PF20520"/>
    </source>
</evidence>
<evidence type="ECO:0000313" key="9">
    <source>
        <dbReference type="Proteomes" id="UP001327560"/>
    </source>
</evidence>
<dbReference type="EMBL" id="CP136891">
    <property type="protein sequence ID" value="WOK96754.1"/>
    <property type="molecule type" value="Genomic_DNA"/>
</dbReference>
<reference evidence="8 9" key="1">
    <citation type="submission" date="2023-10" db="EMBL/GenBank/DDBJ databases">
        <title>Chromosome-scale genome assembly provides insights into flower coloration mechanisms of Canna indica.</title>
        <authorList>
            <person name="Li C."/>
        </authorList>
    </citation>
    <scope>NUCLEOTIDE SEQUENCE [LARGE SCALE GENOMIC DNA]</scope>
    <source>
        <tissue evidence="8">Flower</tissue>
    </source>
</reference>
<organism evidence="8 9">
    <name type="scientific">Canna indica</name>
    <name type="common">Indian-shot</name>
    <dbReference type="NCBI Taxonomy" id="4628"/>
    <lineage>
        <taxon>Eukaryota</taxon>
        <taxon>Viridiplantae</taxon>
        <taxon>Streptophyta</taxon>
        <taxon>Embryophyta</taxon>
        <taxon>Tracheophyta</taxon>
        <taxon>Spermatophyta</taxon>
        <taxon>Magnoliopsida</taxon>
        <taxon>Liliopsida</taxon>
        <taxon>Zingiberales</taxon>
        <taxon>Cannaceae</taxon>
        <taxon>Canna</taxon>
    </lineage>
</organism>
<gene>
    <name evidence="8" type="ORF">Cni_G05461</name>
</gene>
<dbReference type="GO" id="GO:0016020">
    <property type="term" value="C:membrane"/>
    <property type="evidence" value="ECO:0007669"/>
    <property type="project" value="UniProtKB-SubCell"/>
</dbReference>
<feature type="signal peptide" evidence="6">
    <location>
        <begin position="1"/>
        <end position="23"/>
    </location>
</feature>
<dbReference type="PANTHER" id="PTHR35285:SF1">
    <property type="entry name" value="2-C-METHYL-D-ERYTHRITOL 4-PHOSPHATE CYTIDYLYLTRANSFERASE"/>
    <property type="match status" value="1"/>
</dbReference>
<name>A0AAQ3JUT2_9LILI</name>
<feature type="domain" description="V-type proton ATPase subunit S1/VOA1 transmembrane" evidence="7">
    <location>
        <begin position="274"/>
        <end position="305"/>
    </location>
</feature>
<evidence type="ECO:0000256" key="6">
    <source>
        <dbReference type="SAM" id="SignalP"/>
    </source>
</evidence>